<dbReference type="FunFam" id="1.10.268.10:FF:000001">
    <property type="entry name" value="DNA gyrase subunit A"/>
    <property type="match status" value="1"/>
</dbReference>
<evidence type="ECO:0000256" key="5">
    <source>
        <dbReference type="ARBA" id="ARBA00023029"/>
    </source>
</evidence>
<evidence type="ECO:0000256" key="3">
    <source>
        <dbReference type="ARBA" id="ARBA00022741"/>
    </source>
</evidence>
<evidence type="ECO:0000256" key="6">
    <source>
        <dbReference type="ARBA" id="ARBA00023125"/>
    </source>
</evidence>
<organism evidence="12 13">
    <name type="scientific">Candidatus Sungbacteria bacterium RIFCSPHIGHO2_02_FULL_47_11</name>
    <dbReference type="NCBI Taxonomy" id="1802270"/>
    <lineage>
        <taxon>Bacteria</taxon>
        <taxon>Candidatus Sungiibacteriota</taxon>
    </lineage>
</organism>
<dbReference type="GO" id="GO:0005694">
    <property type="term" value="C:chromosome"/>
    <property type="evidence" value="ECO:0007669"/>
    <property type="project" value="InterPro"/>
</dbReference>
<dbReference type="InterPro" id="IPR013758">
    <property type="entry name" value="Topo_IIA_A/C_ab"/>
</dbReference>
<protein>
    <recommendedName>
        <fullName evidence="9">DNA gyrase subunit A</fullName>
        <ecNumber evidence="9">5.6.2.2</ecNumber>
    </recommendedName>
</protein>
<dbReference type="EC" id="5.6.2.2" evidence="9"/>
<dbReference type="GO" id="GO:0003677">
    <property type="term" value="F:DNA binding"/>
    <property type="evidence" value="ECO:0007669"/>
    <property type="project" value="UniProtKB-UniRule"/>
</dbReference>
<dbReference type="InterPro" id="IPR006691">
    <property type="entry name" value="GyrA/parC_rep"/>
</dbReference>
<dbReference type="GO" id="GO:0006265">
    <property type="term" value="P:DNA topological change"/>
    <property type="evidence" value="ECO:0007669"/>
    <property type="project" value="UniProtKB-UniRule"/>
</dbReference>
<dbReference type="SUPFAM" id="SSF101904">
    <property type="entry name" value="GyrA/ParC C-terminal domain-like"/>
    <property type="match status" value="1"/>
</dbReference>
<reference evidence="12 13" key="1">
    <citation type="journal article" date="2016" name="Nat. Commun.">
        <title>Thousands of microbial genomes shed light on interconnected biogeochemical processes in an aquifer system.</title>
        <authorList>
            <person name="Anantharaman K."/>
            <person name="Brown C.T."/>
            <person name="Hug L.A."/>
            <person name="Sharon I."/>
            <person name="Castelle C.J."/>
            <person name="Probst A.J."/>
            <person name="Thomas B.C."/>
            <person name="Singh A."/>
            <person name="Wilkins M.J."/>
            <person name="Karaoz U."/>
            <person name="Brodie E.L."/>
            <person name="Williams K.H."/>
            <person name="Hubbard S.S."/>
            <person name="Banfield J.F."/>
        </authorList>
    </citation>
    <scope>NUCLEOTIDE SEQUENCE [LARGE SCALE GENOMIC DNA]</scope>
</reference>
<keyword evidence="3 9" id="KW-0547">Nucleotide-binding</keyword>
<comment type="catalytic activity">
    <reaction evidence="1 9 10">
        <text>ATP-dependent breakage, passage and rejoining of double-stranded DNA.</text>
        <dbReference type="EC" id="5.6.2.2"/>
    </reaction>
</comment>
<evidence type="ECO:0000259" key="11">
    <source>
        <dbReference type="PROSITE" id="PS52040"/>
    </source>
</evidence>
<dbReference type="AlphaFoldDB" id="A0A1G2KJS2"/>
<keyword evidence="7 9" id="KW-0413">Isomerase</keyword>
<evidence type="ECO:0000313" key="13">
    <source>
        <dbReference type="Proteomes" id="UP000179023"/>
    </source>
</evidence>
<dbReference type="SMART" id="SM00434">
    <property type="entry name" value="TOP4c"/>
    <property type="match status" value="1"/>
</dbReference>
<gene>
    <name evidence="9" type="primary">gyrA</name>
    <name evidence="12" type="ORF">A3C07_01900</name>
</gene>
<comment type="similarity">
    <text evidence="2 9">Belongs to the type II topoisomerase GyrA/ParC subunit family.</text>
</comment>
<dbReference type="Gene3D" id="1.10.268.10">
    <property type="entry name" value="Topoisomerase, domain 3"/>
    <property type="match status" value="1"/>
</dbReference>
<dbReference type="CDD" id="cd00187">
    <property type="entry name" value="TOP4c"/>
    <property type="match status" value="1"/>
</dbReference>
<dbReference type="InterPro" id="IPR005743">
    <property type="entry name" value="GyrA"/>
</dbReference>
<dbReference type="InterPro" id="IPR050220">
    <property type="entry name" value="Type_II_DNA_Topoisomerases"/>
</dbReference>
<dbReference type="PROSITE" id="PS52040">
    <property type="entry name" value="TOPO_IIA"/>
    <property type="match status" value="1"/>
</dbReference>
<dbReference type="NCBIfam" id="NF004043">
    <property type="entry name" value="PRK05560.1"/>
    <property type="match status" value="1"/>
</dbReference>
<dbReference type="Pfam" id="PF00521">
    <property type="entry name" value="DNA_topoisoIV"/>
    <property type="match status" value="1"/>
</dbReference>
<feature type="short sequence motif" description="GyrA-box" evidence="9">
    <location>
        <begin position="525"/>
        <end position="531"/>
    </location>
</feature>
<dbReference type="PANTHER" id="PTHR43493:SF5">
    <property type="entry name" value="DNA GYRASE SUBUNIT A, CHLOROPLASTIC_MITOCHONDRIAL"/>
    <property type="match status" value="1"/>
</dbReference>
<comment type="subunit">
    <text evidence="9">Heterotetramer, composed of two GyrA and two GyrB chains. In the heterotetramer, GyrA contains the active site tyrosine that forms a transient covalent intermediate with DNA, while GyrB binds cofactors and catalyzes ATP hydrolysis.</text>
</comment>
<keyword evidence="4 9" id="KW-0067">ATP-binding</keyword>
<dbReference type="InterPro" id="IPR013760">
    <property type="entry name" value="Topo_IIA-like_dom_sf"/>
</dbReference>
<evidence type="ECO:0000256" key="10">
    <source>
        <dbReference type="PROSITE-ProRule" id="PRU01384"/>
    </source>
</evidence>
<accession>A0A1G2KJS2</accession>
<dbReference type="InterPro" id="IPR035516">
    <property type="entry name" value="Gyrase/topoIV_suA_C"/>
</dbReference>
<sequence length="818" mass="91132">MDIGTVKIREITDEMRDSYLDYAMSVIVARALPDVRDGLKPVHRRVLYSMHELGLGHSAKFRKSAAVVGDVLAKYHPHGDVAVYDTIVRMAQDFAMRYPLIDGQGNWGSIDGDSAAAMRYTECRMTHVAEVLLRDIEKDTVDFRDNYDGTRQEPVVFPSALPNLLLNGTLGIAVGMATNIPPHNLGEVAAALVHLIDRPQADIEELFEFVKGPDFPTGGFIFDEKEIKTAYAAGKGAILMRGKAEIVEGEKGGYQIIITEIPYQVNKAELIKVMANLVHEKRLEGIKDIRDESDKEGLRIAIDLKQDAHPQKILNNLYRHTDLEKNFNLNMLALVGGIQPQILSLKSVLEEFLKHRIEVVTRRTKFDLTRTRERIHILEGLKKALDRIDAVIATIKKSKDKDDAHANLMKRFGLTDIQATAILEMRLATLAGLERQKIEDELKEKAALARTLESLLKDPKKINAEIKKELVEIKEKGGDERKTMVVKASPKDLSDEDLIADEEVMIVLTRGGYIKRIKPENYRVQKRGGKGLIGIETKEEDVVEHLLTCSTHAYLLFFTNAGKVYQVRAYEIPEGARTAKGKMILNVLSLGSSEQVTSILAISKDKGKKIKDKSTGYIVMLTKHGIIKKVDALSFDSVRRSGLIAMTVKKGDELRWARLTSGSDQLILATKRGQSVRFSEKDVRPMGRTAAGVHALRLKKDDEVVGMDVIESLKFKVESSKLLVVTEHGFGKHTLLKQYKKQRRGGSGIKTANITQKTGFLVNARIVEEEKTELIAISRRGQVIRTPLGAIPVHGRATQGVRIMRLDSGDAVASITTL</sequence>
<dbReference type="HAMAP" id="MF_01897">
    <property type="entry name" value="GyrA"/>
    <property type="match status" value="1"/>
</dbReference>
<comment type="caution">
    <text evidence="12">The sequence shown here is derived from an EMBL/GenBank/DDBJ whole genome shotgun (WGS) entry which is preliminary data.</text>
</comment>
<feature type="domain" description="Topo IIA-type catalytic" evidence="11">
    <location>
        <begin position="32"/>
        <end position="498"/>
    </location>
</feature>
<dbReference type="GO" id="GO:0034335">
    <property type="term" value="F:DNA negative supercoiling activity"/>
    <property type="evidence" value="ECO:0007669"/>
    <property type="project" value="UniProtKB-ARBA"/>
</dbReference>
<evidence type="ECO:0000256" key="8">
    <source>
        <dbReference type="ARBA" id="ARBA00063644"/>
    </source>
</evidence>
<comment type="miscellaneous">
    <text evidence="9">Few gyrases are as efficient as E.coli at forming negative supercoils. Not all organisms have 2 type II topoisomerases; in organisms with a single type II topoisomerase this enzyme also has to decatenate newly replicated chromosomes.</text>
</comment>
<dbReference type="PANTHER" id="PTHR43493">
    <property type="entry name" value="DNA GYRASE/TOPOISOMERASE SUBUNIT A"/>
    <property type="match status" value="1"/>
</dbReference>
<evidence type="ECO:0000256" key="9">
    <source>
        <dbReference type="HAMAP-Rule" id="MF_01897"/>
    </source>
</evidence>
<dbReference type="NCBIfam" id="NF004044">
    <property type="entry name" value="PRK05561.1"/>
    <property type="match status" value="1"/>
</dbReference>
<dbReference type="STRING" id="1802270.A3C07_01900"/>
<dbReference type="FunFam" id="3.90.199.10:FF:000001">
    <property type="entry name" value="DNA gyrase subunit A"/>
    <property type="match status" value="1"/>
</dbReference>
<dbReference type="GO" id="GO:0005737">
    <property type="term" value="C:cytoplasm"/>
    <property type="evidence" value="ECO:0007669"/>
    <property type="project" value="UniProtKB-SubCell"/>
</dbReference>
<evidence type="ECO:0000256" key="2">
    <source>
        <dbReference type="ARBA" id="ARBA00008263"/>
    </source>
</evidence>
<dbReference type="Gene3D" id="2.120.10.90">
    <property type="entry name" value="DNA gyrase/topoisomerase IV, subunit A, C-terminal"/>
    <property type="match status" value="1"/>
</dbReference>
<dbReference type="Proteomes" id="UP000179023">
    <property type="component" value="Unassembled WGS sequence"/>
</dbReference>
<evidence type="ECO:0000256" key="7">
    <source>
        <dbReference type="ARBA" id="ARBA00023235"/>
    </source>
</evidence>
<keyword evidence="6 9" id="KW-0238">DNA-binding</keyword>
<evidence type="ECO:0000313" key="12">
    <source>
        <dbReference type="EMBL" id="OGZ99689.1"/>
    </source>
</evidence>
<dbReference type="FunFam" id="2.120.10.90:FF:000005">
    <property type="entry name" value="DNA topoisomerase 4 subunit A"/>
    <property type="match status" value="1"/>
</dbReference>
<comment type="subunit">
    <text evidence="8">Heterotetramer composed of ParC and ParE.</text>
</comment>
<dbReference type="Gene3D" id="3.30.1360.40">
    <property type="match status" value="1"/>
</dbReference>
<keyword evidence="5 9" id="KW-0799">Topoisomerase</keyword>
<dbReference type="Pfam" id="PF03989">
    <property type="entry name" value="DNA_gyraseA_C"/>
    <property type="match status" value="6"/>
</dbReference>
<dbReference type="InterPro" id="IPR013757">
    <property type="entry name" value="Topo_IIA_A_a_sf"/>
</dbReference>
<dbReference type="GO" id="GO:0006261">
    <property type="term" value="P:DNA-templated DNA replication"/>
    <property type="evidence" value="ECO:0007669"/>
    <property type="project" value="UniProtKB-UniRule"/>
</dbReference>
<feature type="active site" description="O-(5'-phospho-DNA)-tyrosine intermediate" evidence="9 10">
    <location>
        <position position="120"/>
    </location>
</feature>
<dbReference type="EMBL" id="MHQI01000034">
    <property type="protein sequence ID" value="OGZ99689.1"/>
    <property type="molecule type" value="Genomic_DNA"/>
</dbReference>
<comment type="function">
    <text evidence="9">A type II topoisomerase that negatively supercoils closed circular double-stranded (ds) DNA in an ATP-dependent manner to modulate DNA topology and maintain chromosomes in an underwound state. Negative supercoiling favors strand separation, and DNA replication, transcription, recombination and repair, all of which involve strand separation. Also able to catalyze the interconversion of other topological isomers of dsDNA rings, including catenanes and knotted rings. Type II topoisomerases break and join 2 DNA strands simultaneously in an ATP-dependent manner.</text>
</comment>
<dbReference type="FunFam" id="3.30.1360.40:FF:000002">
    <property type="entry name" value="DNA gyrase subunit A"/>
    <property type="match status" value="1"/>
</dbReference>
<dbReference type="GO" id="GO:0005524">
    <property type="term" value="F:ATP binding"/>
    <property type="evidence" value="ECO:0007669"/>
    <property type="project" value="UniProtKB-UniRule"/>
</dbReference>
<dbReference type="InterPro" id="IPR002205">
    <property type="entry name" value="Topo_IIA_dom_A"/>
</dbReference>
<dbReference type="GO" id="GO:0009330">
    <property type="term" value="C:DNA topoisomerase type II (double strand cut, ATP-hydrolyzing) complex"/>
    <property type="evidence" value="ECO:0007669"/>
    <property type="project" value="TreeGrafter"/>
</dbReference>
<comment type="subcellular location">
    <subcellularLocation>
        <location evidence="9">Cytoplasm</location>
    </subcellularLocation>
</comment>
<dbReference type="NCBIfam" id="TIGR01063">
    <property type="entry name" value="gyrA"/>
    <property type="match status" value="1"/>
</dbReference>
<dbReference type="Gene3D" id="3.90.199.10">
    <property type="entry name" value="Topoisomerase II, domain 5"/>
    <property type="match status" value="1"/>
</dbReference>
<proteinExistence type="inferred from homology"/>
<dbReference type="SUPFAM" id="SSF56719">
    <property type="entry name" value="Type II DNA topoisomerase"/>
    <property type="match status" value="1"/>
</dbReference>
<name>A0A1G2KJS2_9BACT</name>
<evidence type="ECO:0000256" key="4">
    <source>
        <dbReference type="ARBA" id="ARBA00022840"/>
    </source>
</evidence>
<keyword evidence="9" id="KW-0963">Cytoplasm</keyword>
<evidence type="ECO:0000256" key="1">
    <source>
        <dbReference type="ARBA" id="ARBA00000185"/>
    </source>
</evidence>